<dbReference type="HAMAP" id="MF_00691">
    <property type="entry name" value="PxpA"/>
    <property type="match status" value="1"/>
</dbReference>
<evidence type="ECO:0000313" key="3">
    <source>
        <dbReference type="Proteomes" id="UP000076512"/>
    </source>
</evidence>
<dbReference type="GO" id="GO:0017168">
    <property type="term" value="F:5-oxoprolinase (ATP-hydrolyzing) activity"/>
    <property type="evidence" value="ECO:0007669"/>
    <property type="project" value="UniProtKB-UniRule"/>
</dbReference>
<dbReference type="InterPro" id="IPR011330">
    <property type="entry name" value="Glyco_hydro/deAcase_b/a-brl"/>
</dbReference>
<dbReference type="SUPFAM" id="SSF88713">
    <property type="entry name" value="Glycoside hydrolase/deacetylase"/>
    <property type="match status" value="1"/>
</dbReference>
<dbReference type="EC" id="3.5.2.9" evidence="1"/>
<keyword evidence="3" id="KW-1185">Reference proteome</keyword>
<dbReference type="OrthoDB" id="9773478at2"/>
<sequence length="248" mass="25270">MIDLNSDLGEGFGAWTMGDDAALLEVVTSANIACGFHAGDPAIMRRTCELAVARGVRIGAHISYRDLAGFGRRAIAVPPRELADECLYQIGALDAFARAAGDRVRYVKPHGALYHSASSDRAVADAVVSAIAAHGGLSVLGLPGSQLEAAATAAGIAFHAEGFADRAYTPAGSLVSRSEAGSVLDHESALAQAISIAVDGSVRDIAGAPVAVPARSLCVHGDSPGAVAMARAIREALTGKGIELRAFA</sequence>
<dbReference type="GO" id="GO:0005975">
    <property type="term" value="P:carbohydrate metabolic process"/>
    <property type="evidence" value="ECO:0007669"/>
    <property type="project" value="InterPro"/>
</dbReference>
<dbReference type="EMBL" id="LWGR01000007">
    <property type="protein sequence ID" value="KZM73041.1"/>
    <property type="molecule type" value="Genomic_DNA"/>
</dbReference>
<organism evidence="2 3">
    <name type="scientific">Nocardia terpenica</name>
    <dbReference type="NCBI Taxonomy" id="455432"/>
    <lineage>
        <taxon>Bacteria</taxon>
        <taxon>Bacillati</taxon>
        <taxon>Actinomycetota</taxon>
        <taxon>Actinomycetes</taxon>
        <taxon>Mycobacteriales</taxon>
        <taxon>Nocardiaceae</taxon>
        <taxon>Nocardia</taxon>
    </lineage>
</organism>
<dbReference type="AlphaFoldDB" id="A0A164M4V4"/>
<accession>A0A164M4V4</accession>
<dbReference type="NCBIfam" id="NF003814">
    <property type="entry name" value="PRK05406.1-3"/>
    <property type="match status" value="1"/>
</dbReference>
<dbReference type="Gene3D" id="3.20.20.370">
    <property type="entry name" value="Glycoside hydrolase/deacetylase"/>
    <property type="match status" value="1"/>
</dbReference>
<protein>
    <recommendedName>
        <fullName evidence="1">5-oxoprolinase subunit A</fullName>
        <shortName evidence="1">5-OPase subunit A</shortName>
        <ecNumber evidence="1">3.5.2.9</ecNumber>
    </recommendedName>
    <alternativeName>
        <fullName evidence="1">5-oxoprolinase (ATP-hydrolyzing) subunit A</fullName>
    </alternativeName>
</protein>
<dbReference type="CDD" id="cd10787">
    <property type="entry name" value="LamB_YcsF_like"/>
    <property type="match status" value="1"/>
</dbReference>
<dbReference type="InterPro" id="IPR005501">
    <property type="entry name" value="LamB/YcsF/PxpA-like"/>
</dbReference>
<comment type="caution">
    <text evidence="2">The sequence shown here is derived from an EMBL/GenBank/DDBJ whole genome shotgun (WGS) entry which is preliminary data.</text>
</comment>
<dbReference type="PANTHER" id="PTHR30292:SF0">
    <property type="entry name" value="5-OXOPROLINASE SUBUNIT A"/>
    <property type="match status" value="1"/>
</dbReference>
<gene>
    <name evidence="1" type="primary">pxpA</name>
    <name evidence="2" type="ORF">AWN90_30415</name>
</gene>
<dbReference type="Proteomes" id="UP000076512">
    <property type="component" value="Unassembled WGS sequence"/>
</dbReference>
<dbReference type="Pfam" id="PF03746">
    <property type="entry name" value="LamB_YcsF"/>
    <property type="match status" value="1"/>
</dbReference>
<comment type="catalytic activity">
    <reaction evidence="1">
        <text>5-oxo-L-proline + ATP + 2 H2O = L-glutamate + ADP + phosphate + H(+)</text>
        <dbReference type="Rhea" id="RHEA:10348"/>
        <dbReference type="ChEBI" id="CHEBI:15377"/>
        <dbReference type="ChEBI" id="CHEBI:15378"/>
        <dbReference type="ChEBI" id="CHEBI:29985"/>
        <dbReference type="ChEBI" id="CHEBI:30616"/>
        <dbReference type="ChEBI" id="CHEBI:43474"/>
        <dbReference type="ChEBI" id="CHEBI:58402"/>
        <dbReference type="ChEBI" id="CHEBI:456216"/>
        <dbReference type="EC" id="3.5.2.9"/>
    </reaction>
</comment>
<keyword evidence="1" id="KW-0547">Nucleotide-binding</keyword>
<proteinExistence type="inferred from homology"/>
<dbReference type="STRING" id="455432.AWN90_30415"/>
<reference evidence="2 3" key="1">
    <citation type="submission" date="2016-04" db="EMBL/GenBank/DDBJ databases">
        <authorList>
            <person name="Evans L.H."/>
            <person name="Alamgir A."/>
            <person name="Owens N."/>
            <person name="Weber N.D."/>
            <person name="Virtaneva K."/>
            <person name="Barbian K."/>
            <person name="Babar A."/>
            <person name="Rosenke K."/>
        </authorList>
    </citation>
    <scope>NUCLEOTIDE SEQUENCE [LARGE SCALE GENOMIC DNA]</scope>
    <source>
        <strain evidence="2 3">IFM 0406</strain>
    </source>
</reference>
<evidence type="ECO:0000256" key="1">
    <source>
        <dbReference type="HAMAP-Rule" id="MF_00691"/>
    </source>
</evidence>
<keyword evidence="1" id="KW-0378">Hydrolase</keyword>
<dbReference type="GO" id="GO:0005524">
    <property type="term" value="F:ATP binding"/>
    <property type="evidence" value="ECO:0007669"/>
    <property type="project" value="UniProtKB-UniRule"/>
</dbReference>
<comment type="function">
    <text evidence="1">Catalyzes the cleavage of 5-oxoproline to form L-glutamate coupled to the hydrolysis of ATP to ADP and inorganic phosphate.</text>
</comment>
<name>A0A164M4V4_9NOCA</name>
<comment type="similarity">
    <text evidence="1">Belongs to the LamB/PxpA family.</text>
</comment>
<dbReference type="NCBIfam" id="NF003816">
    <property type="entry name" value="PRK05406.1-5"/>
    <property type="match status" value="1"/>
</dbReference>
<keyword evidence="1" id="KW-0067">ATP-binding</keyword>
<comment type="subunit">
    <text evidence="1">Forms a complex composed of PxpA, PxpB and PxpC.</text>
</comment>
<evidence type="ECO:0000313" key="2">
    <source>
        <dbReference type="EMBL" id="KZM73041.1"/>
    </source>
</evidence>
<dbReference type="PANTHER" id="PTHR30292">
    <property type="entry name" value="UNCHARACTERIZED PROTEIN YBGL-RELATED"/>
    <property type="match status" value="1"/>
</dbReference>